<dbReference type="Proteomes" id="UP000268829">
    <property type="component" value="Unassembled WGS sequence"/>
</dbReference>
<name>A0A3M8B847_9BACL</name>
<comment type="caution">
    <text evidence="2">The sequence shown here is derived from an EMBL/GenBank/DDBJ whole genome shotgun (WGS) entry which is preliminary data.</text>
</comment>
<accession>A0A3M8B847</accession>
<dbReference type="RefSeq" id="WP_122903841.1">
    <property type="nucleotide sequence ID" value="NZ_RHHS01000015.1"/>
</dbReference>
<sequence length="348" mass="39422">MTVPHPKRAAAKKSPFLNNAELKRAPKSPQQKFLRVKQVEKQGITADKHPPLRAGGTRLSKSKGPLVRDQARQERRGGKPVVKKLPWSRSLLSKSPWTKPQRLRRSAARPTEEGWEQIDEQQYDVTGQETAEAKGEVKPEPESEPATDTSIVRLSHQQQPMPRQQANAANNHVVFADVSYSEQAERSYVQVPVLEEVWEVNWVHPIQACWKQEWHKLQPQIAIEVQETRHENNGRVVWVRGEFELTAFGTTGEAGQVAHETLRLPFTSTVLRPPVVREKTEARVLVDNGPLALQEKWIETGEWKASLMSEPFLEHGASGHVYNGVAIVSGRICWFRKQLVPLCRLGQV</sequence>
<evidence type="ECO:0000313" key="3">
    <source>
        <dbReference type="Proteomes" id="UP000268829"/>
    </source>
</evidence>
<feature type="compositionally biased region" description="Basic residues" evidence="1">
    <location>
        <begin position="1"/>
        <end position="11"/>
    </location>
</feature>
<proteinExistence type="predicted"/>
<dbReference type="OrthoDB" id="2464598at2"/>
<feature type="compositionally biased region" description="Acidic residues" evidence="1">
    <location>
        <begin position="113"/>
        <end position="122"/>
    </location>
</feature>
<dbReference type="EMBL" id="RHHS01000015">
    <property type="protein sequence ID" value="RNB59005.1"/>
    <property type="molecule type" value="Genomic_DNA"/>
</dbReference>
<evidence type="ECO:0000256" key="1">
    <source>
        <dbReference type="SAM" id="MobiDB-lite"/>
    </source>
</evidence>
<feature type="region of interest" description="Disordered" evidence="1">
    <location>
        <begin position="1"/>
        <end position="146"/>
    </location>
</feature>
<gene>
    <name evidence="2" type="ORF">EDM57_05905</name>
</gene>
<reference evidence="2 3" key="1">
    <citation type="submission" date="2018-10" db="EMBL/GenBank/DDBJ databases">
        <title>Phylogenomics of Brevibacillus.</title>
        <authorList>
            <person name="Dunlap C."/>
        </authorList>
    </citation>
    <scope>NUCLEOTIDE SEQUENCE [LARGE SCALE GENOMIC DNA]</scope>
    <source>
        <strain evidence="2 3">DSM 100115</strain>
    </source>
</reference>
<dbReference type="AlphaFoldDB" id="A0A3M8B847"/>
<organism evidence="2 3">
    <name type="scientific">Brevibacillus gelatini</name>
    <dbReference type="NCBI Taxonomy" id="1655277"/>
    <lineage>
        <taxon>Bacteria</taxon>
        <taxon>Bacillati</taxon>
        <taxon>Bacillota</taxon>
        <taxon>Bacilli</taxon>
        <taxon>Bacillales</taxon>
        <taxon>Paenibacillaceae</taxon>
        <taxon>Brevibacillus</taxon>
    </lineage>
</organism>
<protein>
    <submittedName>
        <fullName evidence="2">Uncharacterized protein</fullName>
    </submittedName>
</protein>
<keyword evidence="3" id="KW-1185">Reference proteome</keyword>
<feature type="compositionally biased region" description="Basic and acidic residues" evidence="1">
    <location>
        <begin position="131"/>
        <end position="141"/>
    </location>
</feature>
<evidence type="ECO:0000313" key="2">
    <source>
        <dbReference type="EMBL" id="RNB59005.1"/>
    </source>
</evidence>